<feature type="domain" description="Putative plant transposon protein" evidence="1">
    <location>
        <begin position="43"/>
        <end position="207"/>
    </location>
</feature>
<gene>
    <name evidence="2" type="ORF">RHGRI_017377</name>
</gene>
<accession>A0AAV6JXK1</accession>
<proteinExistence type="predicted"/>
<evidence type="ECO:0000259" key="1">
    <source>
        <dbReference type="Pfam" id="PF20167"/>
    </source>
</evidence>
<evidence type="ECO:0000313" key="3">
    <source>
        <dbReference type="Proteomes" id="UP000823749"/>
    </source>
</evidence>
<dbReference type="EMBL" id="JACTNZ010000006">
    <property type="protein sequence ID" value="KAG5544894.1"/>
    <property type="molecule type" value="Genomic_DNA"/>
</dbReference>
<dbReference type="Pfam" id="PF20167">
    <property type="entry name" value="Transposase_32"/>
    <property type="match status" value="1"/>
</dbReference>
<name>A0AAV6JXK1_9ERIC</name>
<comment type="caution">
    <text evidence="2">The sequence shown here is derived from an EMBL/GenBank/DDBJ whole genome shotgun (WGS) entry which is preliminary data.</text>
</comment>
<keyword evidence="3" id="KW-1185">Reference proteome</keyword>
<dbReference type="Proteomes" id="UP000823749">
    <property type="component" value="Chromosome 6"/>
</dbReference>
<evidence type="ECO:0000313" key="2">
    <source>
        <dbReference type="EMBL" id="KAG5544894.1"/>
    </source>
</evidence>
<dbReference type="AlphaFoldDB" id="A0AAV6JXK1"/>
<sequence length="221" mass="25632">MKFFDSFTHSEQWVVFKDQPIIWGQRMDLSAKYNHLLRDYIERMDWAGLFDIPPVAFCQLVKLFYSNLRSDDDPTHGYYLMSYVKGVEMIISVSTLAQILHIPSGSELIYFLDNLALQTIIKPNEFYELLTGESGFRGTLEAKDLHPNIKLLNRYLSENVVQKGRHHDEVKLFQSYLLYIILKNGSFSLPYLMLREMAAASTNPKRSPSIWGFIDQGVSTF</sequence>
<dbReference type="InterPro" id="IPR046796">
    <property type="entry name" value="Transposase_32_dom"/>
</dbReference>
<organism evidence="2 3">
    <name type="scientific">Rhododendron griersonianum</name>
    <dbReference type="NCBI Taxonomy" id="479676"/>
    <lineage>
        <taxon>Eukaryota</taxon>
        <taxon>Viridiplantae</taxon>
        <taxon>Streptophyta</taxon>
        <taxon>Embryophyta</taxon>
        <taxon>Tracheophyta</taxon>
        <taxon>Spermatophyta</taxon>
        <taxon>Magnoliopsida</taxon>
        <taxon>eudicotyledons</taxon>
        <taxon>Gunneridae</taxon>
        <taxon>Pentapetalae</taxon>
        <taxon>asterids</taxon>
        <taxon>Ericales</taxon>
        <taxon>Ericaceae</taxon>
        <taxon>Ericoideae</taxon>
        <taxon>Rhodoreae</taxon>
        <taxon>Rhododendron</taxon>
    </lineage>
</organism>
<reference evidence="2 3" key="1">
    <citation type="submission" date="2020-08" db="EMBL/GenBank/DDBJ databases">
        <title>Plant Genome Project.</title>
        <authorList>
            <person name="Zhang R.-G."/>
        </authorList>
    </citation>
    <scope>NUCLEOTIDE SEQUENCE [LARGE SCALE GENOMIC DNA]</scope>
    <source>
        <strain evidence="2">WSP0</strain>
        <tissue evidence="2">Leaf</tissue>
    </source>
</reference>
<protein>
    <recommendedName>
        <fullName evidence="1">Putative plant transposon protein domain-containing protein</fullName>
    </recommendedName>
</protein>